<name>A0ABD2NNA3_9CUCU</name>
<dbReference type="AlphaFoldDB" id="A0ABD2NNA3"/>
<dbReference type="InterPro" id="IPR027267">
    <property type="entry name" value="AH/BAR_dom_sf"/>
</dbReference>
<dbReference type="Proteomes" id="UP001516400">
    <property type="component" value="Unassembled WGS sequence"/>
</dbReference>
<evidence type="ECO:0000313" key="2">
    <source>
        <dbReference type="EMBL" id="KAL3280236.1"/>
    </source>
</evidence>
<dbReference type="EMBL" id="JABFTP020000124">
    <property type="protein sequence ID" value="KAL3280236.1"/>
    <property type="molecule type" value="Genomic_DNA"/>
</dbReference>
<keyword evidence="3" id="KW-1185">Reference proteome</keyword>
<gene>
    <name evidence="2" type="ORF">HHI36_017732</name>
</gene>
<protein>
    <submittedName>
        <fullName evidence="2">Uncharacterized protein</fullName>
    </submittedName>
</protein>
<feature type="signal peptide" evidence="1">
    <location>
        <begin position="1"/>
        <end position="19"/>
    </location>
</feature>
<reference evidence="2 3" key="1">
    <citation type="journal article" date="2021" name="BMC Biol.">
        <title>Horizontally acquired antibacterial genes associated with adaptive radiation of ladybird beetles.</title>
        <authorList>
            <person name="Li H.S."/>
            <person name="Tang X.F."/>
            <person name="Huang Y.H."/>
            <person name="Xu Z.Y."/>
            <person name="Chen M.L."/>
            <person name="Du X.Y."/>
            <person name="Qiu B.Y."/>
            <person name="Chen P.T."/>
            <person name="Zhang W."/>
            <person name="Slipinski A."/>
            <person name="Escalona H.E."/>
            <person name="Waterhouse R.M."/>
            <person name="Zwick A."/>
            <person name="Pang H."/>
        </authorList>
    </citation>
    <scope>NUCLEOTIDE SEQUENCE [LARGE SCALE GENOMIC DNA]</scope>
    <source>
        <strain evidence="2">SYSU2018</strain>
    </source>
</reference>
<dbReference type="PANTHER" id="PTHR46596">
    <property type="entry name" value="SORTING NEXIN-4"/>
    <property type="match status" value="1"/>
</dbReference>
<dbReference type="InterPro" id="IPR034783">
    <property type="entry name" value="SNX4"/>
</dbReference>
<proteinExistence type="predicted"/>
<comment type="caution">
    <text evidence="2">The sequence shown here is derived from an EMBL/GenBank/DDBJ whole genome shotgun (WGS) entry which is preliminary data.</text>
</comment>
<sequence>MCVFRLMKILFILEYTTNALEDVDRFRKQKVLDLKDILASYAFLQLKASKKNLQTWMQIRDCLQNIS</sequence>
<accession>A0ABD2NNA3</accession>
<dbReference type="PANTHER" id="PTHR46596:SF1">
    <property type="entry name" value="SORTING NEXIN-4"/>
    <property type="match status" value="1"/>
</dbReference>
<feature type="chain" id="PRO_5044826618" evidence="1">
    <location>
        <begin position="20"/>
        <end position="67"/>
    </location>
</feature>
<dbReference type="Gene3D" id="1.20.1270.60">
    <property type="entry name" value="Arfaptin homology (AH) domain/BAR domain"/>
    <property type="match status" value="1"/>
</dbReference>
<evidence type="ECO:0000313" key="3">
    <source>
        <dbReference type="Proteomes" id="UP001516400"/>
    </source>
</evidence>
<organism evidence="2 3">
    <name type="scientific">Cryptolaemus montrouzieri</name>
    <dbReference type="NCBI Taxonomy" id="559131"/>
    <lineage>
        <taxon>Eukaryota</taxon>
        <taxon>Metazoa</taxon>
        <taxon>Ecdysozoa</taxon>
        <taxon>Arthropoda</taxon>
        <taxon>Hexapoda</taxon>
        <taxon>Insecta</taxon>
        <taxon>Pterygota</taxon>
        <taxon>Neoptera</taxon>
        <taxon>Endopterygota</taxon>
        <taxon>Coleoptera</taxon>
        <taxon>Polyphaga</taxon>
        <taxon>Cucujiformia</taxon>
        <taxon>Coccinelloidea</taxon>
        <taxon>Coccinellidae</taxon>
        <taxon>Scymninae</taxon>
        <taxon>Scymnini</taxon>
        <taxon>Cryptolaemus</taxon>
    </lineage>
</organism>
<evidence type="ECO:0000256" key="1">
    <source>
        <dbReference type="SAM" id="SignalP"/>
    </source>
</evidence>
<keyword evidence="1" id="KW-0732">Signal</keyword>